<gene>
    <name evidence="3" type="ORF">KARMA_2557</name>
</gene>
<dbReference type="SMART" id="SM00422">
    <property type="entry name" value="HTH_MERR"/>
    <property type="match status" value="1"/>
</dbReference>
<dbReference type="InterPro" id="IPR009061">
    <property type="entry name" value="DNA-bd_dom_put_sf"/>
</dbReference>
<keyword evidence="4" id="KW-1185">Reference proteome</keyword>
<dbReference type="InterPro" id="IPR000551">
    <property type="entry name" value="MerR-type_HTH_dom"/>
</dbReference>
<dbReference type="CDD" id="cd04765">
    <property type="entry name" value="HTH_MlrA-like_sg2"/>
    <property type="match status" value="1"/>
</dbReference>
<dbReference type="RefSeq" id="WP_072706966.1">
    <property type="nucleotide sequence ID" value="NZ_FMJB01000055.1"/>
</dbReference>
<dbReference type="Gene3D" id="1.10.1660.10">
    <property type="match status" value="1"/>
</dbReference>
<evidence type="ECO:0000259" key="2">
    <source>
        <dbReference type="PROSITE" id="PS50937"/>
    </source>
</evidence>
<evidence type="ECO:0000313" key="4">
    <source>
        <dbReference type="Proteomes" id="UP000184085"/>
    </source>
</evidence>
<dbReference type="AlphaFoldDB" id="A0A1M4N0F6"/>
<sequence>MARKSPDAFRTISEVADWLETPAHVLRFWESKFTQVKPVKRAGGRRYYRPADMELLGGIKKLLHDEGMTIKGVQKILREQGVKHVAGLSETITTADTKSVTVESESVPAPPKPEQTLPEQAPLPPLPKTEKREPPSEAEDGYQQGNLFGDDFEDTSEVELLEVDVEDIPAPAPAEIIPLRPAPEPAAPKAAQAPEFVREPAPRLLAMALQTPEKQLPALSALAPQIRALHARLSQPK</sequence>
<dbReference type="EMBL" id="FMJB01000055">
    <property type="protein sequence ID" value="SCM68340.1"/>
    <property type="molecule type" value="Genomic_DNA"/>
</dbReference>
<accession>A0A1M4N0F6</accession>
<reference evidence="4" key="1">
    <citation type="submission" date="2016-09" db="EMBL/GenBank/DDBJ databases">
        <authorList>
            <person name="Wibberg D."/>
        </authorList>
    </citation>
    <scope>NUCLEOTIDE SEQUENCE [LARGE SCALE GENOMIC DNA]</scope>
</reference>
<proteinExistence type="predicted"/>
<evidence type="ECO:0000256" key="1">
    <source>
        <dbReference type="SAM" id="MobiDB-lite"/>
    </source>
</evidence>
<organism evidence="3 4">
    <name type="scientific">Donghicola eburneus</name>
    <dbReference type="NCBI Taxonomy" id="393278"/>
    <lineage>
        <taxon>Bacteria</taxon>
        <taxon>Pseudomonadati</taxon>
        <taxon>Pseudomonadota</taxon>
        <taxon>Alphaproteobacteria</taxon>
        <taxon>Rhodobacterales</taxon>
        <taxon>Roseobacteraceae</taxon>
        <taxon>Donghicola</taxon>
    </lineage>
</organism>
<dbReference type="PROSITE" id="PS50937">
    <property type="entry name" value="HTH_MERR_2"/>
    <property type="match status" value="1"/>
</dbReference>
<dbReference type="SUPFAM" id="SSF46955">
    <property type="entry name" value="Putative DNA-binding domain"/>
    <property type="match status" value="1"/>
</dbReference>
<evidence type="ECO:0000313" key="3">
    <source>
        <dbReference type="EMBL" id="SCM68340.1"/>
    </source>
</evidence>
<protein>
    <submittedName>
        <fullName evidence="3">Putative transcriptional regulator</fullName>
    </submittedName>
</protein>
<dbReference type="GO" id="GO:0006355">
    <property type="term" value="P:regulation of DNA-templated transcription"/>
    <property type="evidence" value="ECO:0007669"/>
    <property type="project" value="InterPro"/>
</dbReference>
<feature type="domain" description="HTH merR-type" evidence="2">
    <location>
        <begin position="11"/>
        <end position="79"/>
    </location>
</feature>
<dbReference type="Proteomes" id="UP000184085">
    <property type="component" value="Unassembled WGS sequence"/>
</dbReference>
<name>A0A1M4N0F6_9RHOB</name>
<dbReference type="Pfam" id="PF13411">
    <property type="entry name" value="MerR_1"/>
    <property type="match status" value="1"/>
</dbReference>
<dbReference type="GO" id="GO:0003677">
    <property type="term" value="F:DNA binding"/>
    <property type="evidence" value="ECO:0007669"/>
    <property type="project" value="InterPro"/>
</dbReference>
<feature type="region of interest" description="Disordered" evidence="1">
    <location>
        <begin position="96"/>
        <end position="150"/>
    </location>
</feature>